<feature type="region of interest" description="Disordered" evidence="5">
    <location>
        <begin position="1065"/>
        <end position="1095"/>
    </location>
</feature>
<dbReference type="NCBIfam" id="TIGR04215">
    <property type="entry name" value="choice_anch_A"/>
    <property type="match status" value="1"/>
</dbReference>
<evidence type="ECO:0000256" key="6">
    <source>
        <dbReference type="SAM" id="SignalP"/>
    </source>
</evidence>
<dbReference type="RefSeq" id="WP_200392569.1">
    <property type="nucleotide sequence ID" value="NZ_JAENIO010000042.1"/>
</dbReference>
<evidence type="ECO:0000256" key="1">
    <source>
        <dbReference type="ARBA" id="ARBA00022729"/>
    </source>
</evidence>
<dbReference type="Pfam" id="PF00052">
    <property type="entry name" value="Laminin_B"/>
    <property type="match status" value="1"/>
</dbReference>
<sequence>MEQKRKHLFAPVSLALMLSGPLAADQDSDGLSDTLEKDIVSFGPGDLLVEAADFASGAITGLGGHTEQSLGLGRDTLSFIDTANGFGYFKVTKWQGDQSAALGQKLHFAIATKALDKSWATTTTRDVAFVSKSGIEVNVDLRHGVMQNNLGSTAFGEFCQYAITLDPATFETTERKLRQVLADLDYILIRGEFWSGVNGEECYLAPAGTYVGAEPDTDGDGVVDSLDEDSDNDGLPDSLEGADDSDGDGLANYRDVDSDNDGLLDIVEGYADRDEDGIPNALDYDGDPATSQEEDSSQAGGNSSQQGGGNAVVETPRDAFADGYGNAVILSNADFQGGRADNGIWVKGDVTGSYYTIAGQGNQIVPLFVGGDNKINDYLRYDGPGHNHSSTDGVFGDIRGALGKYTGDLGTMDKEPNWAGYVAMSAVLASQEGVDMAGLITDPNNIKLSINDGLNVFHIDASKITGYKTLDFLNGQGSVVINVTGNLTNWGWSVNYDPSKIVWNFSDAQVVNINQRQFVGSLLAPNATVTQSQSMKGFLLADNWLVRNSVALHHYALPQAVIDLDSDSNGTPDYLEDLDSDGDGIPNDIEGTGDYDDDGTPNYLDLDSDNDGVLDADEILDNGIILDSDGDGSPNFIDIDDDGDGIDTPIDDCPLCNLDDNIIEFELTEGQIRNYGIDPLFYSYARDIWNAVKLELNCNTDGLPLEDHKRGFDEDRFYVEEDSEVFVTVIYDGAKQINSVAWYDAADHVATWSTIWEKFGTGPTAPLVPGSTASLGILPAGTELRLGLVSDGGAGGTQRIYQDADLNPGSLELAASLLDIPGDPLIVAFEDRVFQGRDNDFNDVILLIDIVPAAPATLQFGGISPTSADVETVLTNLGWNDPSYEISADLFELPASGPVTIDLRGDASSLDFSLALVDYEKVATVTPNLLEFRAIAGENAVTVLDNQISEAGDQVTFDPQALGLAGRTVMLAMLPHNRFDRFVTNPHRYTPRGQGENTKRQPLFSVNAANPGALDQFLTFTDNNTTVVMVEDHSRAEGTEAGAASDSNFADFWFEITPALDPLSLGGSGYYQGSPDPTTGWDGVDGYSSEQKGDF</sequence>
<keyword evidence="2" id="KW-0677">Repeat</keyword>
<evidence type="ECO:0000256" key="4">
    <source>
        <dbReference type="ARBA" id="ARBA00023180"/>
    </source>
</evidence>
<feature type="region of interest" description="Disordered" evidence="5">
    <location>
        <begin position="273"/>
        <end position="313"/>
    </location>
</feature>
<feature type="chain" id="PRO_5037415209" evidence="6">
    <location>
        <begin position="25"/>
        <end position="1095"/>
    </location>
</feature>
<dbReference type="Proteomes" id="UP000604083">
    <property type="component" value="Unassembled WGS sequence"/>
</dbReference>
<evidence type="ECO:0000256" key="2">
    <source>
        <dbReference type="ARBA" id="ARBA00022737"/>
    </source>
</evidence>
<dbReference type="SUPFAM" id="SSF103647">
    <property type="entry name" value="TSP type-3 repeat"/>
    <property type="match status" value="2"/>
</dbReference>
<reference evidence="9" key="1">
    <citation type="submission" date="2021-01" db="EMBL/GenBank/DDBJ databases">
        <title>Modified the classification status of verrucomicrobia.</title>
        <authorList>
            <person name="Feng X."/>
        </authorList>
    </citation>
    <scope>NUCLEOTIDE SEQUENCE</scope>
    <source>
        <strain evidence="9">KCTC 12986</strain>
    </source>
</reference>
<evidence type="ECO:0000259" key="7">
    <source>
        <dbReference type="Pfam" id="PF00052"/>
    </source>
</evidence>
<dbReference type="AlphaFoldDB" id="A0A934RQJ4"/>
<keyword evidence="4" id="KW-0325">Glycoprotein</keyword>
<evidence type="ECO:0000256" key="5">
    <source>
        <dbReference type="SAM" id="MobiDB-lite"/>
    </source>
</evidence>
<protein>
    <submittedName>
        <fullName evidence="9">Choice-of-anchor A family protein</fullName>
    </submittedName>
</protein>
<evidence type="ECO:0000313" key="10">
    <source>
        <dbReference type="Proteomes" id="UP000604083"/>
    </source>
</evidence>
<dbReference type="Gene3D" id="4.10.1080.10">
    <property type="entry name" value="TSP type-3 repeat"/>
    <property type="match status" value="1"/>
</dbReference>
<feature type="compositionally biased region" description="Acidic residues" evidence="5">
    <location>
        <begin position="215"/>
        <end position="247"/>
    </location>
</feature>
<dbReference type="InterPro" id="IPR028974">
    <property type="entry name" value="TSP_type-3_rpt"/>
</dbReference>
<dbReference type="Pfam" id="PF20597">
    <property type="entry name" value="pAdhesive_15"/>
    <property type="match status" value="1"/>
</dbReference>
<comment type="caution">
    <text evidence="9">The sequence shown here is derived from an EMBL/GenBank/DDBJ whole genome shotgun (WGS) entry which is preliminary data.</text>
</comment>
<name>A0A934RQJ4_9BACT</name>
<feature type="domain" description="Choice-of-anchor A" evidence="8">
    <location>
        <begin position="326"/>
        <end position="552"/>
    </location>
</feature>
<keyword evidence="10" id="KW-1185">Reference proteome</keyword>
<evidence type="ECO:0000313" key="9">
    <source>
        <dbReference type="EMBL" id="MBK1835135.1"/>
    </source>
</evidence>
<feature type="region of interest" description="Disordered" evidence="5">
    <location>
        <begin position="577"/>
        <end position="600"/>
    </location>
</feature>
<feature type="signal peptide" evidence="6">
    <location>
        <begin position="1"/>
        <end position="24"/>
    </location>
</feature>
<dbReference type="PROSITE" id="PS00018">
    <property type="entry name" value="EF_HAND_1"/>
    <property type="match status" value="1"/>
</dbReference>
<organism evidence="9 10">
    <name type="scientific">Roseibacillus ishigakijimensis</name>
    <dbReference type="NCBI Taxonomy" id="454146"/>
    <lineage>
        <taxon>Bacteria</taxon>
        <taxon>Pseudomonadati</taxon>
        <taxon>Verrucomicrobiota</taxon>
        <taxon>Verrucomicrobiia</taxon>
        <taxon>Verrucomicrobiales</taxon>
        <taxon>Verrucomicrobiaceae</taxon>
        <taxon>Roseibacillus</taxon>
    </lineage>
</organism>
<accession>A0A934RQJ4</accession>
<proteinExistence type="predicted"/>
<gene>
    <name evidence="9" type="ORF">JIN78_13785</name>
</gene>
<dbReference type="InterPro" id="IPR000034">
    <property type="entry name" value="Laminin_IV"/>
</dbReference>
<feature type="region of interest" description="Disordered" evidence="5">
    <location>
        <begin position="211"/>
        <end position="256"/>
    </location>
</feature>
<dbReference type="InterPro" id="IPR026588">
    <property type="entry name" value="Choice_anch_A"/>
</dbReference>
<evidence type="ECO:0000256" key="3">
    <source>
        <dbReference type="ARBA" id="ARBA00023157"/>
    </source>
</evidence>
<keyword evidence="1 6" id="KW-0732">Signal</keyword>
<dbReference type="InterPro" id="IPR018247">
    <property type="entry name" value="EF_Hand_1_Ca_BS"/>
</dbReference>
<evidence type="ECO:0000259" key="8">
    <source>
        <dbReference type="Pfam" id="PF20597"/>
    </source>
</evidence>
<keyword evidence="3" id="KW-1015">Disulfide bond</keyword>
<dbReference type="EMBL" id="JAENIO010000042">
    <property type="protein sequence ID" value="MBK1835135.1"/>
    <property type="molecule type" value="Genomic_DNA"/>
</dbReference>
<feature type="domain" description="Laminin IV type A" evidence="7">
    <location>
        <begin position="93"/>
        <end position="197"/>
    </location>
</feature>
<dbReference type="GO" id="GO:0005509">
    <property type="term" value="F:calcium ion binding"/>
    <property type="evidence" value="ECO:0007669"/>
    <property type="project" value="InterPro"/>
</dbReference>